<gene>
    <name evidence="1" type="ORF">ACFSVM_03720</name>
</gene>
<organism evidence="1 2">
    <name type="scientific">Paenibacillus shunpengii</name>
    <dbReference type="NCBI Taxonomy" id="2054424"/>
    <lineage>
        <taxon>Bacteria</taxon>
        <taxon>Bacillati</taxon>
        <taxon>Bacillota</taxon>
        <taxon>Bacilli</taxon>
        <taxon>Bacillales</taxon>
        <taxon>Paenibacillaceae</taxon>
        <taxon>Paenibacillus</taxon>
    </lineage>
</organism>
<evidence type="ECO:0000313" key="1">
    <source>
        <dbReference type="EMBL" id="MFD2699563.1"/>
    </source>
</evidence>
<accession>A0ABW5SJX8</accession>
<keyword evidence="2" id="KW-1185">Reference proteome</keyword>
<name>A0ABW5SJX8_9BACL</name>
<comment type="caution">
    <text evidence="1">The sequence shown here is derived from an EMBL/GenBank/DDBJ whole genome shotgun (WGS) entry which is preliminary data.</text>
</comment>
<dbReference type="Proteomes" id="UP001597540">
    <property type="component" value="Unassembled WGS sequence"/>
</dbReference>
<protein>
    <submittedName>
        <fullName evidence="1">Uncharacterized protein</fullName>
    </submittedName>
</protein>
<evidence type="ECO:0000313" key="2">
    <source>
        <dbReference type="Proteomes" id="UP001597540"/>
    </source>
</evidence>
<proteinExistence type="predicted"/>
<dbReference type="RefSeq" id="WP_379260488.1">
    <property type="nucleotide sequence ID" value="NZ_JBHUMJ010000002.1"/>
</dbReference>
<reference evidence="2" key="1">
    <citation type="journal article" date="2019" name="Int. J. Syst. Evol. Microbiol.">
        <title>The Global Catalogue of Microorganisms (GCM) 10K type strain sequencing project: providing services to taxonomists for standard genome sequencing and annotation.</title>
        <authorList>
            <consortium name="The Broad Institute Genomics Platform"/>
            <consortium name="The Broad Institute Genome Sequencing Center for Infectious Disease"/>
            <person name="Wu L."/>
            <person name="Ma J."/>
        </authorList>
    </citation>
    <scope>NUCLEOTIDE SEQUENCE [LARGE SCALE GENOMIC DNA]</scope>
    <source>
        <strain evidence="2">KCTC 33849</strain>
    </source>
</reference>
<dbReference type="EMBL" id="JBHUMJ010000002">
    <property type="protein sequence ID" value="MFD2699563.1"/>
    <property type="molecule type" value="Genomic_DNA"/>
</dbReference>
<sequence length="85" mass="10224">MRKYAFVDIEDEVKKVMMYEADQEVYVFTYKTVEDLPCTQDYWFETLIEAEEYCEDRFGSLEWIQIKDPSQGESHDLINSQIHGR</sequence>